<organism evidence="1">
    <name type="scientific">freshwater metagenome</name>
    <dbReference type="NCBI Taxonomy" id="449393"/>
    <lineage>
        <taxon>unclassified sequences</taxon>
        <taxon>metagenomes</taxon>
        <taxon>ecological metagenomes</taxon>
    </lineage>
</organism>
<reference evidence="1" key="1">
    <citation type="submission" date="2020-05" db="EMBL/GenBank/DDBJ databases">
        <authorList>
            <person name="Chiriac C."/>
            <person name="Salcher M."/>
            <person name="Ghai R."/>
            <person name="Kavagutti S V."/>
        </authorList>
    </citation>
    <scope>NUCLEOTIDE SEQUENCE</scope>
</reference>
<name>A0A6J7Q3L5_9ZZZZ</name>
<proteinExistence type="predicted"/>
<sequence>MAGLNLDDLMADDEAKADSFDQVRIERAAKARFDVELQARRAEVDAVVTAEANA</sequence>
<dbReference type="EMBL" id="CAFBOZ010000187">
    <property type="protein sequence ID" value="CAB5012208.1"/>
    <property type="molecule type" value="Genomic_DNA"/>
</dbReference>
<dbReference type="AlphaFoldDB" id="A0A6J7Q3L5"/>
<gene>
    <name evidence="1" type="ORF">UFOPK3992_01285</name>
</gene>
<evidence type="ECO:0000313" key="1">
    <source>
        <dbReference type="EMBL" id="CAB5012208.1"/>
    </source>
</evidence>
<protein>
    <submittedName>
        <fullName evidence="1">Unannotated protein</fullName>
    </submittedName>
</protein>
<accession>A0A6J7Q3L5</accession>